<proteinExistence type="predicted"/>
<dbReference type="AlphaFoldDB" id="A0AAD8AD05"/>
<protein>
    <submittedName>
        <fullName evidence="1">Uncharacterized protein</fullName>
    </submittedName>
</protein>
<evidence type="ECO:0000313" key="1">
    <source>
        <dbReference type="EMBL" id="KAJ9596814.1"/>
    </source>
</evidence>
<feature type="non-terminal residue" evidence="1">
    <location>
        <position position="51"/>
    </location>
</feature>
<sequence>RFVGCGDIFICSTQPDLHNLHETTVTNTALNPIFIEVLSTNYIKSICVIFR</sequence>
<organism evidence="1 2">
    <name type="scientific">Diploptera punctata</name>
    <name type="common">Pacific beetle cockroach</name>
    <dbReference type="NCBI Taxonomy" id="6984"/>
    <lineage>
        <taxon>Eukaryota</taxon>
        <taxon>Metazoa</taxon>
        <taxon>Ecdysozoa</taxon>
        <taxon>Arthropoda</taxon>
        <taxon>Hexapoda</taxon>
        <taxon>Insecta</taxon>
        <taxon>Pterygota</taxon>
        <taxon>Neoptera</taxon>
        <taxon>Polyneoptera</taxon>
        <taxon>Dictyoptera</taxon>
        <taxon>Blattodea</taxon>
        <taxon>Blaberoidea</taxon>
        <taxon>Blaberidae</taxon>
        <taxon>Diplopterinae</taxon>
        <taxon>Diploptera</taxon>
    </lineage>
</organism>
<reference evidence="1" key="2">
    <citation type="submission" date="2023-05" db="EMBL/GenBank/DDBJ databases">
        <authorList>
            <person name="Fouks B."/>
        </authorList>
    </citation>
    <scope>NUCLEOTIDE SEQUENCE</scope>
    <source>
        <strain evidence="1">Stay&amp;Tobe</strain>
        <tissue evidence="1">Testes</tissue>
    </source>
</reference>
<evidence type="ECO:0000313" key="2">
    <source>
        <dbReference type="Proteomes" id="UP001233999"/>
    </source>
</evidence>
<keyword evidence="2" id="KW-1185">Reference proteome</keyword>
<gene>
    <name evidence="1" type="ORF">L9F63_012195</name>
</gene>
<name>A0AAD8AD05_DIPPU</name>
<dbReference type="Proteomes" id="UP001233999">
    <property type="component" value="Unassembled WGS sequence"/>
</dbReference>
<feature type="non-terminal residue" evidence="1">
    <location>
        <position position="1"/>
    </location>
</feature>
<accession>A0AAD8AD05</accession>
<comment type="caution">
    <text evidence="1">The sequence shown here is derived from an EMBL/GenBank/DDBJ whole genome shotgun (WGS) entry which is preliminary data.</text>
</comment>
<dbReference type="EMBL" id="JASPKZ010001960">
    <property type="protein sequence ID" value="KAJ9596814.1"/>
    <property type="molecule type" value="Genomic_DNA"/>
</dbReference>
<reference evidence="1" key="1">
    <citation type="journal article" date="2023" name="IScience">
        <title>Live-bearing cockroach genome reveals convergent evolutionary mechanisms linked to viviparity in insects and beyond.</title>
        <authorList>
            <person name="Fouks B."/>
            <person name="Harrison M.C."/>
            <person name="Mikhailova A.A."/>
            <person name="Marchal E."/>
            <person name="English S."/>
            <person name="Carruthers M."/>
            <person name="Jennings E.C."/>
            <person name="Chiamaka E.L."/>
            <person name="Frigard R.A."/>
            <person name="Pippel M."/>
            <person name="Attardo G.M."/>
            <person name="Benoit J.B."/>
            <person name="Bornberg-Bauer E."/>
            <person name="Tobe S.S."/>
        </authorList>
    </citation>
    <scope>NUCLEOTIDE SEQUENCE</scope>
    <source>
        <strain evidence="1">Stay&amp;Tobe</strain>
    </source>
</reference>